<dbReference type="AlphaFoldDB" id="A0AAR2IZ64"/>
<proteinExistence type="inferred from homology"/>
<comment type="similarity">
    <text evidence="6">Belongs to the Smac/DIABLO protein family.</text>
</comment>
<feature type="compositionally biased region" description="Basic and acidic residues" evidence="7">
    <location>
        <begin position="188"/>
        <end position="209"/>
    </location>
</feature>
<evidence type="ECO:0000256" key="2">
    <source>
        <dbReference type="ARBA" id="ARBA00022703"/>
    </source>
</evidence>
<organism evidence="9 10">
    <name type="scientific">Pygocentrus nattereri</name>
    <name type="common">Red-bellied piranha</name>
    <dbReference type="NCBI Taxonomy" id="42514"/>
    <lineage>
        <taxon>Eukaryota</taxon>
        <taxon>Metazoa</taxon>
        <taxon>Chordata</taxon>
        <taxon>Craniata</taxon>
        <taxon>Vertebrata</taxon>
        <taxon>Euteleostomi</taxon>
        <taxon>Actinopterygii</taxon>
        <taxon>Neopterygii</taxon>
        <taxon>Teleostei</taxon>
        <taxon>Ostariophysi</taxon>
        <taxon>Characiformes</taxon>
        <taxon>Characoidei</taxon>
        <taxon>Pygocentrus</taxon>
    </lineage>
</organism>
<dbReference type="GO" id="GO:0008631">
    <property type="term" value="P:intrinsic apoptotic signaling pathway in response to oxidative stress"/>
    <property type="evidence" value="ECO:0007669"/>
    <property type="project" value="TreeGrafter"/>
</dbReference>
<dbReference type="RefSeq" id="XP_017573557.1">
    <property type="nucleotide sequence ID" value="XM_017718068.2"/>
</dbReference>
<dbReference type="PANTHER" id="PTHR32247:SF4">
    <property type="entry name" value="DIRECT IAP-BINDING PROTEIN WITH LOW PI"/>
    <property type="match status" value="1"/>
</dbReference>
<evidence type="ECO:0000256" key="5">
    <source>
        <dbReference type="ARBA" id="ARBA00033049"/>
    </source>
</evidence>
<reference evidence="9" key="2">
    <citation type="submission" date="2025-08" db="UniProtKB">
        <authorList>
            <consortium name="Ensembl"/>
        </authorList>
    </citation>
    <scope>IDENTIFICATION</scope>
</reference>
<keyword evidence="2" id="KW-0053">Apoptosis</keyword>
<keyword evidence="8" id="KW-0732">Signal</keyword>
<protein>
    <recommendedName>
        <fullName evidence="5">Direct IAP-binding protein with low pI</fullName>
    </recommendedName>
</protein>
<keyword evidence="3" id="KW-0809">Transit peptide</keyword>
<dbReference type="GeneID" id="108439595"/>
<dbReference type="Ensembl" id="ENSPNAT00000057810.1">
    <property type="protein sequence ID" value="ENSPNAP00000044975.1"/>
    <property type="gene ID" value="ENSPNAG00000036951.1"/>
</dbReference>
<dbReference type="GO" id="GO:0005739">
    <property type="term" value="C:mitochondrion"/>
    <property type="evidence" value="ECO:0007669"/>
    <property type="project" value="UniProtKB-SubCell"/>
</dbReference>
<accession>A0AAR2IZ64</accession>
<dbReference type="Pfam" id="PF09057">
    <property type="entry name" value="Smac_DIABLO"/>
    <property type="match status" value="1"/>
</dbReference>
<dbReference type="GO" id="GO:0043065">
    <property type="term" value="P:positive regulation of apoptotic process"/>
    <property type="evidence" value="ECO:0007669"/>
    <property type="project" value="UniProtKB-ARBA"/>
</dbReference>
<feature type="signal peptide" evidence="8">
    <location>
        <begin position="1"/>
        <end position="20"/>
    </location>
</feature>
<evidence type="ECO:0000313" key="10">
    <source>
        <dbReference type="Proteomes" id="UP001501920"/>
    </source>
</evidence>
<keyword evidence="4" id="KW-0496">Mitochondrion</keyword>
<feature type="region of interest" description="Disordered" evidence="7">
    <location>
        <begin position="174"/>
        <end position="232"/>
    </location>
</feature>
<comment type="subcellular location">
    <subcellularLocation>
        <location evidence="1">Mitochondrion</location>
    </subcellularLocation>
</comment>
<dbReference type="PANTHER" id="PTHR32247">
    <property type="entry name" value="DIABLO HOMOLOG, MITOCHONDRIAL"/>
    <property type="match status" value="1"/>
</dbReference>
<keyword evidence="10" id="KW-1185">Reference proteome</keyword>
<evidence type="ECO:0000256" key="7">
    <source>
        <dbReference type="SAM" id="MobiDB-lite"/>
    </source>
</evidence>
<dbReference type="GO" id="GO:0051402">
    <property type="term" value="P:neuron apoptotic process"/>
    <property type="evidence" value="ECO:0007669"/>
    <property type="project" value="TreeGrafter"/>
</dbReference>
<dbReference type="CTD" id="570425"/>
<dbReference type="FunFam" id="1.20.58.70:FF:000012">
    <property type="entry name" value="diablo homolog, mitochondrial isoform X1"/>
    <property type="match status" value="1"/>
</dbReference>
<evidence type="ECO:0000256" key="3">
    <source>
        <dbReference type="ARBA" id="ARBA00022946"/>
    </source>
</evidence>
<dbReference type="GeneTree" id="ENSGT00390000007237"/>
<evidence type="ECO:0000256" key="1">
    <source>
        <dbReference type="ARBA" id="ARBA00004173"/>
    </source>
</evidence>
<feature type="chain" id="PRO_5043333343" description="Direct IAP-binding protein with low pI" evidence="8">
    <location>
        <begin position="21"/>
        <end position="232"/>
    </location>
</feature>
<dbReference type="SUPFAM" id="SSF46984">
    <property type="entry name" value="Smac/diablo"/>
    <property type="match status" value="1"/>
</dbReference>
<reference evidence="9" key="3">
    <citation type="submission" date="2025-09" db="UniProtKB">
        <authorList>
            <consortium name="Ensembl"/>
        </authorList>
    </citation>
    <scope>IDENTIFICATION</scope>
</reference>
<name>A0AAR2IZ64_PYGNA</name>
<evidence type="ECO:0000256" key="6">
    <source>
        <dbReference type="ARBA" id="ARBA00046319"/>
    </source>
</evidence>
<evidence type="ECO:0000313" key="9">
    <source>
        <dbReference type="Ensembl" id="ENSPNAP00000044975.1"/>
    </source>
</evidence>
<dbReference type="Proteomes" id="UP001501920">
    <property type="component" value="Chromosome 16"/>
</dbReference>
<dbReference type="InterPro" id="IPR009062">
    <property type="entry name" value="Smac/DIABLO-like_sf"/>
</dbReference>
<evidence type="ECO:0000256" key="8">
    <source>
        <dbReference type="SAM" id="SignalP"/>
    </source>
</evidence>
<sequence length="232" mass="26064">MALFRRKAFALGCFAASVLSTTNRTRHMLGRLPSLIKRNWISLSVSGGLCAVPFVQDTVSHEALIRRASSLVTDSANTYLSQTTLALVDSLNEYINAVHTLITLHRSYVANINKLNPTQENTIWQMIVSKRQEIIARRNDWKKFETSWLTAVDLSELAMEAAFNAGADQSSAAAQTNLQMAQSQVEQVRQRSRETEKELKNSKAEDSERLQTSLTSATQEEEEIPEAYLRED</sequence>
<dbReference type="InterPro" id="IPR015142">
    <property type="entry name" value="Smac_DIABLO"/>
</dbReference>
<evidence type="ECO:0000256" key="4">
    <source>
        <dbReference type="ARBA" id="ARBA00023128"/>
    </source>
</evidence>
<dbReference type="Gene3D" id="1.20.58.70">
    <property type="match status" value="1"/>
</dbReference>
<reference evidence="9 10" key="1">
    <citation type="submission" date="2020-10" db="EMBL/GenBank/DDBJ databases">
        <title>Pygocentrus nattereri (red-bellied piranha) genome, fPygNat1, primary haplotype.</title>
        <authorList>
            <person name="Myers G."/>
            <person name="Meyer A."/>
            <person name="Karagic N."/>
            <person name="Pippel M."/>
            <person name="Winkler S."/>
            <person name="Tracey A."/>
            <person name="Wood J."/>
            <person name="Formenti G."/>
            <person name="Howe K."/>
            <person name="Fedrigo O."/>
            <person name="Jarvis E.D."/>
        </authorList>
    </citation>
    <scope>NUCLEOTIDE SEQUENCE [LARGE SCALE GENOMIC DNA]</scope>
</reference>